<reference evidence="2 3" key="1">
    <citation type="submission" date="2013-07" db="EMBL/GenBank/DDBJ databases">
        <authorList>
            <person name="Weinstock G."/>
            <person name="Sodergren E."/>
            <person name="Wylie T."/>
            <person name="Fulton L."/>
            <person name="Fulton R."/>
            <person name="Fronick C."/>
            <person name="O'Laughlin M."/>
            <person name="Godfrey J."/>
            <person name="Miner T."/>
            <person name="Herter B."/>
            <person name="Appelbaum E."/>
            <person name="Cordes M."/>
            <person name="Lek S."/>
            <person name="Wollam A."/>
            <person name="Pepin K.H."/>
            <person name="Palsikar V.B."/>
            <person name="Mitreva M."/>
            <person name="Wilson R.K."/>
        </authorList>
    </citation>
    <scope>NUCLEOTIDE SEQUENCE [LARGE SCALE GENOMIC DNA]</scope>
    <source>
        <strain evidence="2 3">ATCC 14940</strain>
    </source>
</reference>
<dbReference type="Pfam" id="PF00078">
    <property type="entry name" value="RVT_1"/>
    <property type="match status" value="1"/>
</dbReference>
<dbReference type="SUPFAM" id="SSF56672">
    <property type="entry name" value="DNA/RNA polymerases"/>
    <property type="match status" value="1"/>
</dbReference>
<accession>A0ABC9TV12</accession>
<feature type="domain" description="Reverse transcriptase" evidence="1">
    <location>
        <begin position="60"/>
        <end position="128"/>
    </location>
</feature>
<feature type="non-terminal residue" evidence="2">
    <location>
        <position position="1"/>
    </location>
</feature>
<name>A0ABC9TV12_CLOSY</name>
<feature type="non-terminal residue" evidence="2">
    <location>
        <position position="195"/>
    </location>
</feature>
<gene>
    <name evidence="2" type="ORF">CLOSYM_03294</name>
</gene>
<evidence type="ECO:0000313" key="3">
    <source>
        <dbReference type="Proteomes" id="UP000016491"/>
    </source>
</evidence>
<dbReference type="InterPro" id="IPR043502">
    <property type="entry name" value="DNA/RNA_pol_sf"/>
</dbReference>
<dbReference type="PANTHER" id="PTHR33642">
    <property type="entry name" value="COX1/OXI3 INTRON 1 PROTEIN-RELATED"/>
    <property type="match status" value="1"/>
</dbReference>
<dbReference type="Proteomes" id="UP000016491">
    <property type="component" value="Unassembled WGS sequence"/>
</dbReference>
<evidence type="ECO:0000313" key="2">
    <source>
        <dbReference type="EMBL" id="ERI75347.1"/>
    </source>
</evidence>
<organism evidence="2 3">
    <name type="scientific">[Clostridium] symbiosum ATCC 14940</name>
    <dbReference type="NCBI Taxonomy" id="411472"/>
    <lineage>
        <taxon>Bacteria</taxon>
        <taxon>Bacillati</taxon>
        <taxon>Bacillota</taxon>
        <taxon>Clostridia</taxon>
        <taxon>Lachnospirales</taxon>
        <taxon>Lachnospiraceae</taxon>
        <taxon>Otoolea</taxon>
    </lineage>
</organism>
<proteinExistence type="predicted"/>
<comment type="caution">
    <text evidence="2">The sequence shown here is derived from an EMBL/GenBank/DDBJ whole genome shotgun (WGS) entry which is preliminary data.</text>
</comment>
<dbReference type="InterPro" id="IPR000477">
    <property type="entry name" value="RT_dom"/>
</dbReference>
<dbReference type="EMBL" id="AWSU01000257">
    <property type="protein sequence ID" value="ERI75347.1"/>
    <property type="molecule type" value="Genomic_DNA"/>
</dbReference>
<dbReference type="PANTHER" id="PTHR33642:SF4">
    <property type="entry name" value="COX1_OXI3 INTRON 1 PROTEIN-RELATED"/>
    <property type="match status" value="1"/>
</dbReference>
<dbReference type="AlphaFoldDB" id="A0ABC9TV12"/>
<sequence length="195" mass="22905">EIAERFDKPRSAYQTPEYHTASKELKRLSYWIDHTDNEAERQELIDQHKAQKKAMRNLPCKPADNKKFTFVRYADDWLAGVCGTKAECEELKTEIAEFLSTELKLTLSEEKTLITHSSEKVRFIGYDICVRRNQEVKGHRMKNGTWRKSRTLHMKVALTIPHTEKIEKFMFAKKVIRQKENGEFQPIHRAGLLNL</sequence>
<evidence type="ECO:0000259" key="1">
    <source>
        <dbReference type="Pfam" id="PF00078"/>
    </source>
</evidence>
<dbReference type="RefSeq" id="WP_021640552.1">
    <property type="nucleotide sequence ID" value="NZ_KE992795.1"/>
</dbReference>
<protein>
    <recommendedName>
        <fullName evidence="1">Reverse transcriptase domain-containing protein</fullName>
    </recommendedName>
</protein>